<feature type="compositionally biased region" description="Polar residues" evidence="1">
    <location>
        <begin position="195"/>
        <end position="204"/>
    </location>
</feature>
<feature type="region of interest" description="Disordered" evidence="1">
    <location>
        <begin position="152"/>
        <end position="229"/>
    </location>
</feature>
<evidence type="ECO:0000313" key="3">
    <source>
        <dbReference type="Proteomes" id="UP000053558"/>
    </source>
</evidence>
<feature type="compositionally biased region" description="Basic and acidic residues" evidence="1">
    <location>
        <begin position="174"/>
        <end position="183"/>
    </location>
</feature>
<dbReference type="RefSeq" id="XP_007770262.1">
    <property type="nucleotide sequence ID" value="XM_007772072.1"/>
</dbReference>
<sequence length="313" mass="34581">MGAHVLFDSKVDRTVELCGLCAQPMAISGCVFYLRKSKGSTGTLQVDPTRSICPNLVSFAYQPAATFTPNAPCTNVPIPCPLCSVTDVAGTRMPAVWRYSMEAHLRSRHSTSQLLLHLISSHAIPTNESDTMKSHIWSRRFVKSRRSRKVYQPPKLVISDAHRSSNLQDDEPPAPDKSDHSDTDAEPMSEPATRPPSSLASPEPQNVDELDVDVNDPAYDPQLDGPEFTDNAVVTQTGRKSRKRDLRTLLGDCECGMPVTEKEIEDGVTIECSVNGCETGQVCSIFCFSDYSSWKCPVHSRVKRGGKRQRKTR</sequence>
<comment type="caution">
    <text evidence="2">The sequence shown here is derived from an EMBL/GenBank/DDBJ whole genome shotgun (WGS) entry which is preliminary data.</text>
</comment>
<organism evidence="2 3">
    <name type="scientific">Coniophora puteana (strain RWD-64-598)</name>
    <name type="common">Brown rot fungus</name>
    <dbReference type="NCBI Taxonomy" id="741705"/>
    <lineage>
        <taxon>Eukaryota</taxon>
        <taxon>Fungi</taxon>
        <taxon>Dikarya</taxon>
        <taxon>Basidiomycota</taxon>
        <taxon>Agaricomycotina</taxon>
        <taxon>Agaricomycetes</taxon>
        <taxon>Agaricomycetidae</taxon>
        <taxon>Boletales</taxon>
        <taxon>Coniophorineae</taxon>
        <taxon>Coniophoraceae</taxon>
        <taxon>Coniophora</taxon>
    </lineage>
</organism>
<dbReference type="EMBL" id="JH711580">
    <property type="protein sequence ID" value="EIW79942.1"/>
    <property type="molecule type" value="Genomic_DNA"/>
</dbReference>
<dbReference type="OrthoDB" id="3241874at2759"/>
<dbReference type="Proteomes" id="UP000053558">
    <property type="component" value="Unassembled WGS sequence"/>
</dbReference>
<dbReference type="KEGG" id="cput:CONPUDRAFT_91157"/>
<protein>
    <submittedName>
        <fullName evidence="2">Uncharacterized protein</fullName>
    </submittedName>
</protein>
<evidence type="ECO:0000256" key="1">
    <source>
        <dbReference type="SAM" id="MobiDB-lite"/>
    </source>
</evidence>
<proteinExistence type="predicted"/>
<keyword evidence="3" id="KW-1185">Reference proteome</keyword>
<name>A0A5M3ML34_CONPW</name>
<evidence type="ECO:0000313" key="2">
    <source>
        <dbReference type="EMBL" id="EIW79942.1"/>
    </source>
</evidence>
<gene>
    <name evidence="2" type="ORF">CONPUDRAFT_91157</name>
</gene>
<dbReference type="GeneID" id="19211439"/>
<dbReference type="AlphaFoldDB" id="A0A5M3ML34"/>
<reference evidence="3" key="1">
    <citation type="journal article" date="2012" name="Science">
        <title>The Paleozoic origin of enzymatic lignin decomposition reconstructed from 31 fungal genomes.</title>
        <authorList>
            <person name="Floudas D."/>
            <person name="Binder M."/>
            <person name="Riley R."/>
            <person name="Barry K."/>
            <person name="Blanchette R.A."/>
            <person name="Henrissat B."/>
            <person name="Martinez A.T."/>
            <person name="Otillar R."/>
            <person name="Spatafora J.W."/>
            <person name="Yadav J.S."/>
            <person name="Aerts A."/>
            <person name="Benoit I."/>
            <person name="Boyd A."/>
            <person name="Carlson A."/>
            <person name="Copeland A."/>
            <person name="Coutinho P.M."/>
            <person name="de Vries R.P."/>
            <person name="Ferreira P."/>
            <person name="Findley K."/>
            <person name="Foster B."/>
            <person name="Gaskell J."/>
            <person name="Glotzer D."/>
            <person name="Gorecki P."/>
            <person name="Heitman J."/>
            <person name="Hesse C."/>
            <person name="Hori C."/>
            <person name="Igarashi K."/>
            <person name="Jurgens J.A."/>
            <person name="Kallen N."/>
            <person name="Kersten P."/>
            <person name="Kohler A."/>
            <person name="Kuees U."/>
            <person name="Kumar T.K.A."/>
            <person name="Kuo A."/>
            <person name="LaButti K."/>
            <person name="Larrondo L.F."/>
            <person name="Lindquist E."/>
            <person name="Ling A."/>
            <person name="Lombard V."/>
            <person name="Lucas S."/>
            <person name="Lundell T."/>
            <person name="Martin R."/>
            <person name="McLaughlin D.J."/>
            <person name="Morgenstern I."/>
            <person name="Morin E."/>
            <person name="Murat C."/>
            <person name="Nagy L.G."/>
            <person name="Nolan M."/>
            <person name="Ohm R.A."/>
            <person name="Patyshakuliyeva A."/>
            <person name="Rokas A."/>
            <person name="Ruiz-Duenas F.J."/>
            <person name="Sabat G."/>
            <person name="Salamov A."/>
            <person name="Samejima M."/>
            <person name="Schmutz J."/>
            <person name="Slot J.C."/>
            <person name="St John F."/>
            <person name="Stenlid J."/>
            <person name="Sun H."/>
            <person name="Sun S."/>
            <person name="Syed K."/>
            <person name="Tsang A."/>
            <person name="Wiebenga A."/>
            <person name="Young D."/>
            <person name="Pisabarro A."/>
            <person name="Eastwood D.C."/>
            <person name="Martin F."/>
            <person name="Cullen D."/>
            <person name="Grigoriev I.V."/>
            <person name="Hibbett D.S."/>
        </authorList>
    </citation>
    <scope>NUCLEOTIDE SEQUENCE [LARGE SCALE GENOMIC DNA]</scope>
    <source>
        <strain evidence="3">RWD-64-598 SS2</strain>
    </source>
</reference>
<accession>A0A5M3ML34</accession>